<gene>
    <name evidence="3" type="ORF">H8S64_03660</name>
</gene>
<dbReference type="CDD" id="cd13121">
    <property type="entry name" value="BF2867_like_C"/>
    <property type="match status" value="1"/>
</dbReference>
<dbReference type="Pfam" id="PF13149">
    <property type="entry name" value="Mfa_like_1"/>
    <property type="match status" value="1"/>
</dbReference>
<proteinExistence type="predicted"/>
<dbReference type="Gene3D" id="2.60.40.2630">
    <property type="match status" value="1"/>
</dbReference>
<dbReference type="EMBL" id="JACOOH010000002">
    <property type="protein sequence ID" value="MBC5620191.1"/>
    <property type="molecule type" value="Genomic_DNA"/>
</dbReference>
<dbReference type="Gene3D" id="2.160.20.110">
    <property type="match status" value="1"/>
</dbReference>
<dbReference type="Proteomes" id="UP000646484">
    <property type="component" value="Unassembled WGS sequence"/>
</dbReference>
<dbReference type="InterPro" id="IPR042278">
    <property type="entry name" value="Mfa-like_1_N"/>
</dbReference>
<comment type="caution">
    <text evidence="3">The sequence shown here is derived from an EMBL/GenBank/DDBJ whole genome shotgun (WGS) entry which is preliminary data.</text>
</comment>
<accession>A0ABR7CWY6</accession>
<evidence type="ECO:0000313" key="3">
    <source>
        <dbReference type="EMBL" id="MBC5620191.1"/>
    </source>
</evidence>
<evidence type="ECO:0000313" key="4">
    <source>
        <dbReference type="Proteomes" id="UP000646484"/>
    </source>
</evidence>
<sequence>MTIANCKKLLLLAALPAMMLASCSKEEPGGNDADSRIPAAFTAVVQSTALPPHTNTGGSSPATRTALGPDGNTVWTAGDVVSISMLTPGGTLPDDLVPGSANVLHNVNPEDGALTPADGTPMYYPQNTAVDIIAWHTSKAPDDNYILTLNTTDQTTVEKQLALDPLYSKFEGVPRGNNLVVLVFHHLMSKVKFDITLGLGLSGGTLTDVRLAGFPEEGSFDMRDGSVNKALITDKPVRALKSGVAADGTDASYTALLIPQEANSTPRTIVVTVNGKEYTGTLPATDAYAANTMYTYPVSVRETGVEVGMPTTDVPWTEGELPTVTLDGKIFRIIRNADDLKRFADDVNNGQQNLNAIQTADIDLGGIDNWKPIGMQYSSDLRPFTGIYNGNGFTISNLKISNMQKGSAAGLFGMTDGDALLTGIHLRKVEIISGKAINVGTLVGFNGSASTVSLCSAQGKINTSEHDPNVGGLAGFNNGTITRCRTDVEIIADRIRLFGQRSAGAGGITGRNFGGLLFACHAIGSVTMEVNTSEGNSIYAGGIAGYNSNDSGSTIYCCIAEGDVSVTSETEDINIYAGGLVGCHYGHYGGLLNSCYASGTATASTIEAKVGAIVGFMSGDNVDCCYGAGVGGKGTSNCGNTARLICNINPGKGEILQLMSRSYSAPGTITCYDPDATPAYGIDTYSSGDVKSSDFWLAGDGTWPVLYFTRKTLK</sequence>
<dbReference type="CDD" id="cd13120">
    <property type="entry name" value="BF2867_like_N"/>
    <property type="match status" value="1"/>
</dbReference>
<name>A0ABR7CWY6_9BACT</name>
<dbReference type="Gene3D" id="2.60.40.2620">
    <property type="entry name" value="Fimbrillin-like"/>
    <property type="match status" value="1"/>
</dbReference>
<keyword evidence="4" id="KW-1185">Reference proteome</keyword>
<dbReference type="PROSITE" id="PS51257">
    <property type="entry name" value="PROKAR_LIPOPROTEIN"/>
    <property type="match status" value="1"/>
</dbReference>
<feature type="region of interest" description="Disordered" evidence="1">
    <location>
        <begin position="48"/>
        <end position="71"/>
    </location>
</feature>
<evidence type="ECO:0000256" key="2">
    <source>
        <dbReference type="SAM" id="SignalP"/>
    </source>
</evidence>
<feature type="compositionally biased region" description="Polar residues" evidence="1">
    <location>
        <begin position="48"/>
        <end position="63"/>
    </location>
</feature>
<feature type="signal peptide" evidence="2">
    <location>
        <begin position="1"/>
        <end position="24"/>
    </location>
</feature>
<evidence type="ECO:0000256" key="1">
    <source>
        <dbReference type="SAM" id="MobiDB-lite"/>
    </source>
</evidence>
<dbReference type="InterPro" id="IPR025049">
    <property type="entry name" value="Mfa-like_1"/>
</dbReference>
<reference evidence="3 4" key="1">
    <citation type="submission" date="2020-08" db="EMBL/GenBank/DDBJ databases">
        <title>Genome public.</title>
        <authorList>
            <person name="Liu C."/>
            <person name="Sun Q."/>
        </authorList>
    </citation>
    <scope>NUCLEOTIDE SEQUENCE [LARGE SCALE GENOMIC DNA]</scope>
    <source>
        <strain evidence="3 4">NSJ-56</strain>
    </source>
</reference>
<organism evidence="3 4">
    <name type="scientific">Butyricimonas hominis</name>
    <dbReference type="NCBI Taxonomy" id="2763032"/>
    <lineage>
        <taxon>Bacteria</taxon>
        <taxon>Pseudomonadati</taxon>
        <taxon>Bacteroidota</taxon>
        <taxon>Bacteroidia</taxon>
        <taxon>Bacteroidales</taxon>
        <taxon>Odoribacteraceae</taxon>
        <taxon>Butyricimonas</taxon>
    </lineage>
</organism>
<dbReference type="RefSeq" id="WP_186975033.1">
    <property type="nucleotide sequence ID" value="NZ_JACOOH010000002.1"/>
</dbReference>
<protein>
    <submittedName>
        <fullName evidence="3">Fimbrillin family protein</fullName>
    </submittedName>
</protein>
<feature type="chain" id="PRO_5047368015" evidence="2">
    <location>
        <begin position="25"/>
        <end position="714"/>
    </location>
</feature>
<keyword evidence="2" id="KW-0732">Signal</keyword>